<feature type="transmembrane region" description="Helical" evidence="7">
    <location>
        <begin position="648"/>
        <end position="670"/>
    </location>
</feature>
<keyword evidence="5 7" id="KW-1133">Transmembrane helix</keyword>
<dbReference type="AlphaFoldDB" id="A0A255EBC3"/>
<accession>A0A255EBC3</accession>
<evidence type="ECO:0000313" key="10">
    <source>
        <dbReference type="Proteomes" id="UP000216533"/>
    </source>
</evidence>
<feature type="transmembrane region" description="Helical" evidence="7">
    <location>
        <begin position="243"/>
        <end position="265"/>
    </location>
</feature>
<dbReference type="SUPFAM" id="SSF82866">
    <property type="entry name" value="Multidrug efflux transporter AcrB transmembrane domain"/>
    <property type="match status" value="2"/>
</dbReference>
<sequence>MRTPRRRSRAGGRGKLRRVPLLRVLVPALVVLAWLAGAAVGGPYFGRVSEVSTNDQTAYLPASADATRVQERLTDFLGDDTVPAIVVVVSQSPLTEDQLAQLQATVEDIAQVPGVDTGTSAVIPSEDGRAAQVFVPLDSDSDIGETVEVLRERLQGDVPTGLTVHVTGPAGFAADLGEAFSGIDGLLLGVALAAVAIILVVVYRSILLPIFVLATSTFALCVALLINWWLAKAEILVLTGQTQGILFILVIGAATDYALLYTARFREELITQPDRWTATKRAWRGSVEPIIASGGTVIAGLLCLLLSDLGSNRSLGPVAAIGIATAIVSALTLLPSLLLLSGRVAFWPRTPHHDPNRAEDARPQGGYARVGRFVDGHRRLVSVAVIALLLAGAAGLTQLRADGVPQSELVLGESDAREGQIALGEHFPGGSGTPVQVIAAEADLQVVADRLLDQDGIASVAVATADSPSGTAPVTAEGIQPLGPPGTPAPAPTVADGDVLLQATLSVPADGARAEEVVRQLRVELAGQALVGGQTATDVDTIDASIHDRNVIIPVVLAVIAIILMILLRAIVVGVILLVTTVLSFATALGVSALIFNALGLPGADPAVPLYSFVFLVALGVDYNIFLMTRVREESLHHGSHAGILRGLAITGGVITSAGLVLAATFAALAVIPVLFLLQLAIIVALGVLMDTFIVRTLLVPALSLDLGRRIWWPSQLSRADSASESAAEDPA</sequence>
<feature type="transmembrane region" description="Helical" evidence="7">
    <location>
        <begin position="676"/>
        <end position="699"/>
    </location>
</feature>
<dbReference type="InterPro" id="IPR004869">
    <property type="entry name" value="MMPL_dom"/>
</dbReference>
<dbReference type="EMBL" id="NMVI01000025">
    <property type="protein sequence ID" value="OYN85433.1"/>
    <property type="molecule type" value="Genomic_DNA"/>
</dbReference>
<evidence type="ECO:0000259" key="8">
    <source>
        <dbReference type="PROSITE" id="PS50156"/>
    </source>
</evidence>
<keyword evidence="4 7" id="KW-0812">Transmembrane</keyword>
<feature type="transmembrane region" description="Helical" evidence="7">
    <location>
        <begin position="185"/>
        <end position="203"/>
    </location>
</feature>
<dbReference type="InterPro" id="IPR050545">
    <property type="entry name" value="Mycobact_MmpL"/>
</dbReference>
<evidence type="ECO:0000313" key="9">
    <source>
        <dbReference type="EMBL" id="OYN85433.1"/>
    </source>
</evidence>
<dbReference type="InterPro" id="IPR000731">
    <property type="entry name" value="SSD"/>
</dbReference>
<protein>
    <recommendedName>
        <fullName evidence="8">SSD domain-containing protein</fullName>
    </recommendedName>
</protein>
<comment type="caution">
    <text evidence="9">The sequence shown here is derived from an EMBL/GenBank/DDBJ whole genome shotgun (WGS) entry which is preliminary data.</text>
</comment>
<feature type="transmembrane region" description="Helical" evidence="7">
    <location>
        <begin position="210"/>
        <end position="231"/>
    </location>
</feature>
<reference evidence="9 10" key="1">
    <citation type="submission" date="2017-07" db="EMBL/GenBank/DDBJ databases">
        <title>Draft whole genome sequences of clinical Proprionibacteriaceae strains.</title>
        <authorList>
            <person name="Bernier A.-M."/>
            <person name="Bernard K."/>
            <person name="Domingo M.-C."/>
        </authorList>
    </citation>
    <scope>NUCLEOTIDE SEQUENCE [LARGE SCALE GENOMIC DNA]</scope>
    <source>
        <strain evidence="9 10">NML 160184</strain>
    </source>
</reference>
<name>A0A255EBC3_9ACTN</name>
<dbReference type="GO" id="GO:0005886">
    <property type="term" value="C:plasma membrane"/>
    <property type="evidence" value="ECO:0007669"/>
    <property type="project" value="UniProtKB-SubCell"/>
</dbReference>
<evidence type="ECO:0000256" key="6">
    <source>
        <dbReference type="ARBA" id="ARBA00023136"/>
    </source>
</evidence>
<dbReference type="Gene3D" id="1.20.1640.10">
    <property type="entry name" value="Multidrug efflux transporter AcrB transmembrane domain"/>
    <property type="match status" value="2"/>
</dbReference>
<gene>
    <name evidence="9" type="ORF">CGZ92_11060</name>
</gene>
<feature type="transmembrane region" description="Helical" evidence="7">
    <location>
        <begin position="380"/>
        <end position="399"/>
    </location>
</feature>
<comment type="similarity">
    <text evidence="2">Belongs to the resistance-nodulation-cell division (RND) (TC 2.A.6) family. MmpL subfamily.</text>
</comment>
<feature type="transmembrane region" description="Helical" evidence="7">
    <location>
        <begin position="551"/>
        <end position="568"/>
    </location>
</feature>
<evidence type="ECO:0000256" key="3">
    <source>
        <dbReference type="ARBA" id="ARBA00022475"/>
    </source>
</evidence>
<feature type="transmembrane region" description="Helical" evidence="7">
    <location>
        <begin position="21"/>
        <end position="45"/>
    </location>
</feature>
<dbReference type="PROSITE" id="PS50156">
    <property type="entry name" value="SSD"/>
    <property type="match status" value="1"/>
</dbReference>
<dbReference type="Proteomes" id="UP000216533">
    <property type="component" value="Unassembled WGS sequence"/>
</dbReference>
<evidence type="ECO:0000256" key="5">
    <source>
        <dbReference type="ARBA" id="ARBA00022989"/>
    </source>
</evidence>
<evidence type="ECO:0000256" key="7">
    <source>
        <dbReference type="SAM" id="Phobius"/>
    </source>
</evidence>
<feature type="transmembrane region" description="Helical" evidence="7">
    <location>
        <begin position="286"/>
        <end position="307"/>
    </location>
</feature>
<dbReference type="Pfam" id="PF03176">
    <property type="entry name" value="MMPL"/>
    <property type="match status" value="2"/>
</dbReference>
<feature type="transmembrane region" description="Helical" evidence="7">
    <location>
        <begin position="319"/>
        <end position="340"/>
    </location>
</feature>
<feature type="domain" description="SSD" evidence="8">
    <location>
        <begin position="573"/>
        <end position="705"/>
    </location>
</feature>
<comment type="subcellular location">
    <subcellularLocation>
        <location evidence="1">Cell membrane</location>
        <topology evidence="1">Multi-pass membrane protein</topology>
    </subcellularLocation>
</comment>
<keyword evidence="6 7" id="KW-0472">Membrane</keyword>
<organism evidence="9 10">
    <name type="scientific">Parenemella sanctibonifatiensis</name>
    <dbReference type="NCBI Taxonomy" id="2016505"/>
    <lineage>
        <taxon>Bacteria</taxon>
        <taxon>Bacillati</taxon>
        <taxon>Actinomycetota</taxon>
        <taxon>Actinomycetes</taxon>
        <taxon>Propionibacteriales</taxon>
        <taxon>Propionibacteriaceae</taxon>
        <taxon>Parenemella</taxon>
    </lineage>
</organism>
<feature type="transmembrane region" description="Helical" evidence="7">
    <location>
        <begin position="575"/>
        <end position="596"/>
    </location>
</feature>
<keyword evidence="3" id="KW-1003">Cell membrane</keyword>
<feature type="transmembrane region" description="Helical" evidence="7">
    <location>
        <begin position="608"/>
        <end position="627"/>
    </location>
</feature>
<evidence type="ECO:0000256" key="2">
    <source>
        <dbReference type="ARBA" id="ARBA00010157"/>
    </source>
</evidence>
<evidence type="ECO:0000256" key="4">
    <source>
        <dbReference type="ARBA" id="ARBA00022692"/>
    </source>
</evidence>
<dbReference type="PANTHER" id="PTHR33406">
    <property type="entry name" value="MEMBRANE PROTEIN MJ1562-RELATED"/>
    <property type="match status" value="1"/>
</dbReference>
<dbReference type="PANTHER" id="PTHR33406:SF6">
    <property type="entry name" value="MEMBRANE PROTEIN YDGH-RELATED"/>
    <property type="match status" value="1"/>
</dbReference>
<evidence type="ECO:0000256" key="1">
    <source>
        <dbReference type="ARBA" id="ARBA00004651"/>
    </source>
</evidence>
<proteinExistence type="inferred from homology"/>